<evidence type="ECO:0000256" key="6">
    <source>
        <dbReference type="SAM" id="Phobius"/>
    </source>
</evidence>
<sequence length="165" mass="17490">MIRAPHPNARVWAVLAAAGSAALLAGAFFFQALGYAPCELCLLQRWPHAAAVVIGLAVAATGFRRVWGLLGLVAAILATAFAIYHVGVEQTWWAGPSACSGGLGDLSLVSTDELLARIRGAQVIRCDQPSWIFLGLSMAAWNAILSAVLVAVWTLSLRRSGRRKP</sequence>
<keyword evidence="4 6" id="KW-1133">Transmembrane helix</keyword>
<keyword evidence="2" id="KW-1003">Cell membrane</keyword>
<feature type="transmembrane region" description="Helical" evidence="6">
    <location>
        <begin position="46"/>
        <end position="63"/>
    </location>
</feature>
<evidence type="ECO:0000256" key="4">
    <source>
        <dbReference type="ARBA" id="ARBA00022989"/>
    </source>
</evidence>
<dbReference type="InterPro" id="IPR003752">
    <property type="entry name" value="DiS_bond_form_DsbB/BdbC"/>
</dbReference>
<evidence type="ECO:0000313" key="8">
    <source>
        <dbReference type="Proteomes" id="UP001589799"/>
    </source>
</evidence>
<evidence type="ECO:0000256" key="1">
    <source>
        <dbReference type="ARBA" id="ARBA00004651"/>
    </source>
</evidence>
<dbReference type="PANTHER" id="PTHR36570">
    <property type="entry name" value="DISULFIDE BOND FORMATION PROTEIN B"/>
    <property type="match status" value="1"/>
</dbReference>
<dbReference type="Pfam" id="PF02600">
    <property type="entry name" value="DsbB"/>
    <property type="match status" value="1"/>
</dbReference>
<keyword evidence="8" id="KW-1185">Reference proteome</keyword>
<feature type="transmembrane region" description="Helical" evidence="6">
    <location>
        <begin position="131"/>
        <end position="155"/>
    </location>
</feature>
<dbReference type="SUPFAM" id="SSF158442">
    <property type="entry name" value="DsbB-like"/>
    <property type="match status" value="1"/>
</dbReference>
<dbReference type="RefSeq" id="WP_377699820.1">
    <property type="nucleotide sequence ID" value="NZ_JBHLWE010000047.1"/>
</dbReference>
<comment type="subcellular location">
    <subcellularLocation>
        <location evidence="1">Cell membrane</location>
        <topology evidence="1">Multi-pass membrane protein</topology>
    </subcellularLocation>
</comment>
<dbReference type="Proteomes" id="UP001589799">
    <property type="component" value="Unassembled WGS sequence"/>
</dbReference>
<dbReference type="PANTHER" id="PTHR36570:SF3">
    <property type="entry name" value="DISULFIDE BOND FORMATION PROTEIN B"/>
    <property type="match status" value="1"/>
</dbReference>
<keyword evidence="5 6" id="KW-0472">Membrane</keyword>
<dbReference type="InterPro" id="IPR024199">
    <property type="entry name" value="Uncharacterised_DsbB"/>
</dbReference>
<organism evidence="7 8">
    <name type="scientific">Paracoccus niistensis</name>
    <dbReference type="NCBI Taxonomy" id="632935"/>
    <lineage>
        <taxon>Bacteria</taxon>
        <taxon>Pseudomonadati</taxon>
        <taxon>Pseudomonadota</taxon>
        <taxon>Alphaproteobacteria</taxon>
        <taxon>Rhodobacterales</taxon>
        <taxon>Paracoccaceae</taxon>
        <taxon>Paracoccus</taxon>
    </lineage>
</organism>
<gene>
    <name evidence="7" type="ORF">ACFFII_15770</name>
</gene>
<comment type="caution">
    <text evidence="7">The sequence shown here is derived from an EMBL/GenBank/DDBJ whole genome shotgun (WGS) entry which is preliminary data.</text>
</comment>
<name>A0ABV6I7K6_9RHOB</name>
<dbReference type="InterPro" id="IPR023380">
    <property type="entry name" value="DsbB-like_sf"/>
</dbReference>
<dbReference type="Gene3D" id="1.20.1550.10">
    <property type="entry name" value="DsbB-like"/>
    <property type="match status" value="1"/>
</dbReference>
<evidence type="ECO:0000256" key="5">
    <source>
        <dbReference type="ARBA" id="ARBA00023136"/>
    </source>
</evidence>
<evidence type="ECO:0000313" key="7">
    <source>
        <dbReference type="EMBL" id="MFC0342219.1"/>
    </source>
</evidence>
<keyword evidence="3 6" id="KW-0812">Transmembrane</keyword>
<dbReference type="InterPro" id="IPR050183">
    <property type="entry name" value="DsbB"/>
</dbReference>
<feature type="transmembrane region" description="Helical" evidence="6">
    <location>
        <begin position="70"/>
        <end position="87"/>
    </location>
</feature>
<evidence type="ECO:0000256" key="3">
    <source>
        <dbReference type="ARBA" id="ARBA00022692"/>
    </source>
</evidence>
<proteinExistence type="predicted"/>
<evidence type="ECO:0000256" key="2">
    <source>
        <dbReference type="ARBA" id="ARBA00022475"/>
    </source>
</evidence>
<dbReference type="PIRSF" id="PIRSF033913">
    <property type="entry name" value="S-S_format_DsbB"/>
    <property type="match status" value="1"/>
</dbReference>
<accession>A0ABV6I7K6</accession>
<reference evidence="7 8" key="1">
    <citation type="submission" date="2024-09" db="EMBL/GenBank/DDBJ databases">
        <authorList>
            <person name="Sun Q."/>
            <person name="Mori K."/>
        </authorList>
    </citation>
    <scope>NUCLEOTIDE SEQUENCE [LARGE SCALE GENOMIC DNA]</scope>
    <source>
        <strain evidence="7 8">KCTC 22789</strain>
    </source>
</reference>
<protein>
    <submittedName>
        <fullName evidence="7">Disulfide bond formation protein B</fullName>
    </submittedName>
</protein>
<feature type="transmembrane region" description="Helical" evidence="6">
    <location>
        <begin position="12"/>
        <end position="34"/>
    </location>
</feature>
<dbReference type="EMBL" id="JBHLWE010000047">
    <property type="protein sequence ID" value="MFC0342219.1"/>
    <property type="molecule type" value="Genomic_DNA"/>
</dbReference>